<proteinExistence type="predicted"/>
<dbReference type="Proteomes" id="UP000568696">
    <property type="component" value="Unassembled WGS sequence"/>
</dbReference>
<dbReference type="AlphaFoldDB" id="A0A7X8MXY4"/>
<evidence type="ECO:0000313" key="1">
    <source>
        <dbReference type="EMBL" id="NLP40512.1"/>
    </source>
</evidence>
<protein>
    <submittedName>
        <fullName evidence="1">Uncharacterized protein</fullName>
    </submittedName>
</protein>
<evidence type="ECO:0000313" key="2">
    <source>
        <dbReference type="Proteomes" id="UP000568696"/>
    </source>
</evidence>
<reference evidence="1 2" key="1">
    <citation type="journal article" date="2020" name="Biotechnol. Biofuels">
        <title>New insights from the biogas microbiome by comprehensive genome-resolved metagenomics of nearly 1600 species originating from multiple anaerobic digesters.</title>
        <authorList>
            <person name="Campanaro S."/>
            <person name="Treu L."/>
            <person name="Rodriguez-R L.M."/>
            <person name="Kovalovszki A."/>
            <person name="Ziels R.M."/>
            <person name="Maus I."/>
            <person name="Zhu X."/>
            <person name="Kougias P.G."/>
            <person name="Basile A."/>
            <person name="Luo G."/>
            <person name="Schluter A."/>
            <person name="Konstantinidis K.T."/>
            <person name="Angelidaki I."/>
        </authorList>
    </citation>
    <scope>NUCLEOTIDE SEQUENCE [LARGE SCALE GENOMIC DNA]</scope>
    <source>
        <strain evidence="1">AS23ysBPME_344</strain>
    </source>
</reference>
<feature type="non-terminal residue" evidence="1">
    <location>
        <position position="418"/>
    </location>
</feature>
<dbReference type="EMBL" id="JAAYSN010000350">
    <property type="protein sequence ID" value="NLP40512.1"/>
    <property type="molecule type" value="Genomic_DNA"/>
</dbReference>
<gene>
    <name evidence="1" type="ORF">GX356_12520</name>
</gene>
<organism evidence="1 2">
    <name type="scientific">Corynebacterium pollutisoli</name>
    <dbReference type="NCBI Taxonomy" id="1610489"/>
    <lineage>
        <taxon>Bacteria</taxon>
        <taxon>Bacillati</taxon>
        <taxon>Actinomycetota</taxon>
        <taxon>Actinomycetes</taxon>
        <taxon>Mycobacteriales</taxon>
        <taxon>Corynebacteriaceae</taxon>
        <taxon>Corynebacterium</taxon>
    </lineage>
</organism>
<comment type="caution">
    <text evidence="1">The sequence shown here is derived from an EMBL/GenBank/DDBJ whole genome shotgun (WGS) entry which is preliminary data.</text>
</comment>
<accession>A0A7X8MXY4</accession>
<sequence length="418" mass="46046">MSVLALLLALLALIAAPLSILVGAVLLVLAAGAGVVHVRRRPGRRVLAVASVIALLAFETWERHRPSGTSTVDTDVYDRPGTDRDVWLPLTAARYEVTALALLEIEPDADPVYSGFEPQYIEREGERGYRVIAYRHDGYADFYDDLALSHDHDLSSAVTGKGLKNYSRQDLGDPVIEVDGQGRATIAFSLLDVQGRRVSVGIREGAGGRSVPFQLLAPVGMSSTDPEVFPLFMMNDLEFLRLRGLEANVRIDGRDVVLQGFPGPVPMQGQLRSCAKYSLDAEIMEIFPTGNTEMERVRTTGDRYERGGTTYLFAGDGFERIHLVDTEIVFDPPLDIGRAGEGRVTMSSHPDRGEVAGAWEIIRDGEVSRLRLLIDDVEVPRQRGVLYRLIVNNRSVFASWPQNYSFTATYDPAAGEQQ</sequence>
<name>A0A7X8MXY4_9CORY</name>